<dbReference type="PANTHER" id="PTHR12654:SF0">
    <property type="entry name" value="NON-LYSOSOMAL GLUCOSYLCERAMIDASE"/>
    <property type="match status" value="1"/>
</dbReference>
<evidence type="ECO:0000313" key="4">
    <source>
        <dbReference type="Proteomes" id="UP000552864"/>
    </source>
</evidence>
<dbReference type="Gene3D" id="1.50.10.10">
    <property type="match status" value="1"/>
</dbReference>
<dbReference type="PANTHER" id="PTHR12654">
    <property type="entry name" value="BILE ACID BETA-GLUCOSIDASE-RELATED"/>
    <property type="match status" value="1"/>
</dbReference>
<comment type="caution">
    <text evidence="3">The sequence shown here is derived from an EMBL/GenBank/DDBJ whole genome shotgun (WGS) entry which is preliminary data.</text>
</comment>
<protein>
    <recommendedName>
        <fullName evidence="5">Beta-Glucocerebrosidase 2 N terminal</fullName>
    </recommendedName>
</protein>
<dbReference type="RefSeq" id="WP_168741215.1">
    <property type="nucleotide sequence ID" value="NZ_JABAHZ010000006.1"/>
</dbReference>
<proteinExistence type="predicted"/>
<feature type="domain" description="Glycosyl-hydrolase family 116 catalytic region" evidence="1">
    <location>
        <begin position="493"/>
        <end position="771"/>
    </location>
</feature>
<keyword evidence="4" id="KW-1185">Reference proteome</keyword>
<accession>A0A847SEI2</accession>
<sequence length="881" mass="99162">MRIERRKFLRNVSLTMAGALTVRLPVVGRAIHDSQHRLLTTIQPPAEWIASLYERGQATRYLKSRNELQYIGMPVGGIMCGTVYLGGDGRLWLWDIFNKNQEGIEPKVVDYNANVLDGGKKVRSRDGACYIAPSKDIRPLDQGFALQLRYGNKTEIRKLDEHSWPEISFEATYPMATIRYIDPLLPVEVTLEAFSPFIPLNEDDSGLPVTILSYKIKNKSNTPVTATIMGWLENKTALYSAATAHERVNTVVTGTGWRGINATIRTKNGSNEALEKQFDYGNMCLAAFDKAAMANSAMPEGPLTNKSFTLMPEKQTVKDTGEKLTGAVALYNTIPPGKTIRNDFAISWYSPNLHFNGIQGEGRYYANKFADAVAVMDYVNTHYERLSRESRLWKDTWYDASLPWWFMERTFLNISTLATTTAHRFRSGRFWAWEGVGACEGTCTHVWQYAQAVGRIFPALERDTRERVDLGIALLPDGGILFRGEAEKRPAIDGQAGTVLRIYREHQMSKDSAFLERNWSNIRKATLFIIHQDRNGDGMEDTPMENTLDAVWDGEIAWIVGLCIAAVKAAGLMAAEVNDQEFVAICNDYTEKGRRNMETQLFNGEYFIHQPDKVKGRTVIGSYNTCHIDQVYGQSWAFQVGMDRVIDREKTLSALKALYRYNYKSDVGSYIAAHPGGRPYALAGEAGMILNTNPKNEPYPFGVKDAWQLGYFNECMTGFEHQVAAHMMAEGMTDEALTLTRAVHDRYHAAKRNPFNEIECSDHYARAMASYGTFITASGFQYHGPKGYIAFAPTMNKDNFKAPFVTAEGWGTYSQHKGHHVLQLKYGKVTLNTLRFQHSGVKQVKLGNKTIPFKTENGFVTIQLDQPLQLQAGQQLDITMV</sequence>
<evidence type="ECO:0008006" key="5">
    <source>
        <dbReference type="Google" id="ProtNLM"/>
    </source>
</evidence>
<feature type="domain" description="Glycosyl-hydrolase family 116 N-terminal" evidence="2">
    <location>
        <begin position="72"/>
        <end position="385"/>
    </location>
</feature>
<evidence type="ECO:0000259" key="2">
    <source>
        <dbReference type="Pfam" id="PF12215"/>
    </source>
</evidence>
<dbReference type="InterPro" id="IPR008928">
    <property type="entry name" value="6-hairpin_glycosidase_sf"/>
</dbReference>
<organism evidence="3 4">
    <name type="scientific">Chitinophaga eiseniae</name>
    <dbReference type="NCBI Taxonomy" id="634771"/>
    <lineage>
        <taxon>Bacteria</taxon>
        <taxon>Pseudomonadati</taxon>
        <taxon>Bacteroidota</taxon>
        <taxon>Chitinophagia</taxon>
        <taxon>Chitinophagales</taxon>
        <taxon>Chitinophagaceae</taxon>
        <taxon>Chitinophaga</taxon>
    </lineage>
</organism>
<dbReference type="EMBL" id="JABAHZ010000006">
    <property type="protein sequence ID" value="NLR81590.1"/>
    <property type="molecule type" value="Genomic_DNA"/>
</dbReference>
<dbReference type="GO" id="GO:0004553">
    <property type="term" value="F:hydrolase activity, hydrolyzing O-glycosyl compounds"/>
    <property type="evidence" value="ECO:0007669"/>
    <property type="project" value="InterPro"/>
</dbReference>
<dbReference type="InterPro" id="IPR024462">
    <property type="entry name" value="GH116_N"/>
</dbReference>
<gene>
    <name evidence="3" type="ORF">HGH91_23380</name>
</gene>
<evidence type="ECO:0000313" key="3">
    <source>
        <dbReference type="EMBL" id="NLR81590.1"/>
    </source>
</evidence>
<evidence type="ECO:0000259" key="1">
    <source>
        <dbReference type="Pfam" id="PF04685"/>
    </source>
</evidence>
<dbReference type="Proteomes" id="UP000552864">
    <property type="component" value="Unassembled WGS sequence"/>
</dbReference>
<dbReference type="Pfam" id="PF04685">
    <property type="entry name" value="DUF608"/>
    <property type="match status" value="1"/>
</dbReference>
<dbReference type="InterPro" id="IPR052566">
    <property type="entry name" value="Non-lysos_glucosylceramidase"/>
</dbReference>
<dbReference type="GO" id="GO:0005975">
    <property type="term" value="P:carbohydrate metabolic process"/>
    <property type="evidence" value="ECO:0007669"/>
    <property type="project" value="InterPro"/>
</dbReference>
<dbReference type="SUPFAM" id="SSF48208">
    <property type="entry name" value="Six-hairpin glycosidases"/>
    <property type="match status" value="1"/>
</dbReference>
<name>A0A847SEI2_9BACT</name>
<dbReference type="InterPro" id="IPR006775">
    <property type="entry name" value="GH116_catalytic"/>
</dbReference>
<dbReference type="Pfam" id="PF12215">
    <property type="entry name" value="Glyco_hydr_116N"/>
    <property type="match status" value="1"/>
</dbReference>
<reference evidence="3 4" key="1">
    <citation type="submission" date="2020-04" db="EMBL/GenBank/DDBJ databases">
        <authorList>
            <person name="Yin C."/>
        </authorList>
    </citation>
    <scope>NUCLEOTIDE SEQUENCE [LARGE SCALE GENOMIC DNA]</scope>
    <source>
        <strain evidence="3 4">Ak56</strain>
    </source>
</reference>
<dbReference type="InterPro" id="IPR012341">
    <property type="entry name" value="6hp_glycosidase-like_sf"/>
</dbReference>
<dbReference type="AlphaFoldDB" id="A0A847SEI2"/>